<keyword evidence="2" id="KW-1133">Transmembrane helix</keyword>
<sequence length="706" mass="81482">MLQYIIQTILFQLIFLIAYDLFHKKDTFFTVNRVYLLVTSLLSLTLPFIKVKSIQETIPDDYVVNLPTVFIGNQPIKNTVIETTNSVATASENINWWLSIYTVGIVVTLFLFVRKIFIIYSLNKKSTKGTFNTFPIRILPNSKDAFTFWNTIYIGSQLSKNEKDQILIHEIVHLKQKHTLDLLWFEIIKIIFWFNPLLYIYHSRIITLHEYISDASAIKLLGKRQYYEQLLNANFETKNVQFANNFFNHTLLKKRIIMLQKTKSKSKAKFKYLAILPLLLVMLTFTAFSQKAVALANISSEKITDEIQELTNSFADTDTTDEIEIANEIPVKEIIVPSETEEPKIEDESKTLPVINKVETKTKKTTKTIAKDSLSEEDQKIVNRLLEIKEDITIHNKSFASRAVLYSEDPGSKGNGGFYFVQKDTPFHESFKQVAFSLQEGEISEPFRTPFGWHLLTVEKIKTDGVDVRHILMIREQTIPFATIEKVPATQNCKDLATNEEIKKCVSDEIKKYVNKHFDMNIPQNLGLKGVNRIYVRFKIDTSGNVVEVESRGPAIEVEEEANRVISSLPKMIPGEHKGEKVNVLYSLPIVFQIGENTDNQKSTTKNDNQTKKEAVLTETLSDIEGNSVEKGYYLITNIFKRKPYFERGMGKLKKMGLNPKWFKNPKDTYIYVYLDRYDTFDEAKALLYSDYDGKYEGDLYILKIQ</sequence>
<dbReference type="Proteomes" id="UP001501758">
    <property type="component" value="Unassembled WGS sequence"/>
</dbReference>
<comment type="caution">
    <text evidence="4">The sequence shown here is derived from an EMBL/GenBank/DDBJ whole genome shotgun (WGS) entry which is preliminary data.</text>
</comment>
<protein>
    <recommendedName>
        <fullName evidence="3">PpiC domain-containing protein</fullName>
    </recommendedName>
</protein>
<gene>
    <name evidence="4" type="ORF">GCM10009430_01800</name>
</gene>
<evidence type="ECO:0000259" key="3">
    <source>
        <dbReference type="PROSITE" id="PS50198"/>
    </source>
</evidence>
<dbReference type="InterPro" id="IPR008756">
    <property type="entry name" value="Peptidase_M56"/>
</dbReference>
<dbReference type="SUPFAM" id="SSF54534">
    <property type="entry name" value="FKBP-like"/>
    <property type="match status" value="1"/>
</dbReference>
<dbReference type="EMBL" id="BAAAGE010000001">
    <property type="protein sequence ID" value="GAA0711892.1"/>
    <property type="molecule type" value="Genomic_DNA"/>
</dbReference>
<dbReference type="Pfam" id="PF05569">
    <property type="entry name" value="Peptidase_M56"/>
    <property type="match status" value="1"/>
</dbReference>
<name>A0ABN1IFF9_9FLAO</name>
<evidence type="ECO:0000313" key="5">
    <source>
        <dbReference type="Proteomes" id="UP001501758"/>
    </source>
</evidence>
<keyword evidence="2" id="KW-0812">Transmembrane</keyword>
<dbReference type="InterPro" id="IPR000297">
    <property type="entry name" value="PPIase_PpiC"/>
</dbReference>
<dbReference type="InterPro" id="IPR046357">
    <property type="entry name" value="PPIase_dom_sf"/>
</dbReference>
<reference evidence="5" key="1">
    <citation type="journal article" date="2019" name="Int. J. Syst. Evol. Microbiol.">
        <title>The Global Catalogue of Microorganisms (GCM) 10K type strain sequencing project: providing services to taxonomists for standard genome sequencing and annotation.</title>
        <authorList>
            <consortium name="The Broad Institute Genomics Platform"/>
            <consortium name="The Broad Institute Genome Sequencing Center for Infectious Disease"/>
            <person name="Wu L."/>
            <person name="Ma J."/>
        </authorList>
    </citation>
    <scope>NUCLEOTIDE SEQUENCE [LARGE SCALE GENOMIC DNA]</scope>
    <source>
        <strain evidence="5">JCM 15974</strain>
    </source>
</reference>
<keyword evidence="2" id="KW-0472">Membrane</keyword>
<dbReference type="PANTHER" id="PTHR34978">
    <property type="entry name" value="POSSIBLE SENSOR-TRANSDUCER PROTEIN BLAR"/>
    <property type="match status" value="1"/>
</dbReference>
<dbReference type="PROSITE" id="PS50198">
    <property type="entry name" value="PPIC_PPIASE_2"/>
    <property type="match status" value="1"/>
</dbReference>
<proteinExistence type="predicted"/>
<dbReference type="PANTHER" id="PTHR34978:SF3">
    <property type="entry name" value="SLR0241 PROTEIN"/>
    <property type="match status" value="1"/>
</dbReference>
<feature type="transmembrane region" description="Helical" evidence="2">
    <location>
        <begin position="270"/>
        <end position="288"/>
    </location>
</feature>
<keyword evidence="1" id="KW-0413">Isomerase</keyword>
<evidence type="ECO:0000313" key="4">
    <source>
        <dbReference type="EMBL" id="GAA0711892.1"/>
    </source>
</evidence>
<feature type="transmembrane region" description="Helical" evidence="2">
    <location>
        <begin position="94"/>
        <end position="113"/>
    </location>
</feature>
<dbReference type="Pfam" id="PF00639">
    <property type="entry name" value="Rotamase"/>
    <property type="match status" value="1"/>
</dbReference>
<dbReference type="RefSeq" id="WP_343909588.1">
    <property type="nucleotide sequence ID" value="NZ_BAAAGE010000001.1"/>
</dbReference>
<evidence type="ECO:0000256" key="1">
    <source>
        <dbReference type="PROSITE-ProRule" id="PRU00278"/>
    </source>
</evidence>
<dbReference type="Gene3D" id="3.30.1150.10">
    <property type="match status" value="1"/>
</dbReference>
<accession>A0ABN1IFF9</accession>
<dbReference type="Gene3D" id="3.10.50.40">
    <property type="match status" value="1"/>
</dbReference>
<feature type="transmembrane region" description="Helical" evidence="2">
    <location>
        <begin position="6"/>
        <end position="22"/>
    </location>
</feature>
<dbReference type="InterPro" id="IPR052173">
    <property type="entry name" value="Beta-lactam_resp_regulator"/>
</dbReference>
<evidence type="ECO:0000256" key="2">
    <source>
        <dbReference type="SAM" id="Phobius"/>
    </source>
</evidence>
<dbReference type="CDD" id="cd07341">
    <property type="entry name" value="M56_BlaR1_MecR1_like"/>
    <property type="match status" value="1"/>
</dbReference>
<feature type="transmembrane region" description="Helical" evidence="2">
    <location>
        <begin position="34"/>
        <end position="51"/>
    </location>
</feature>
<keyword evidence="1" id="KW-0697">Rotamase</keyword>
<dbReference type="SUPFAM" id="SSF74653">
    <property type="entry name" value="TolA/TonB C-terminal domain"/>
    <property type="match status" value="1"/>
</dbReference>
<organism evidence="4 5">
    <name type="scientific">Aquimarina litoralis</name>
    <dbReference type="NCBI Taxonomy" id="584605"/>
    <lineage>
        <taxon>Bacteria</taxon>
        <taxon>Pseudomonadati</taxon>
        <taxon>Bacteroidota</taxon>
        <taxon>Flavobacteriia</taxon>
        <taxon>Flavobacteriales</taxon>
        <taxon>Flavobacteriaceae</taxon>
        <taxon>Aquimarina</taxon>
    </lineage>
</organism>
<feature type="domain" description="PpiC" evidence="3">
    <location>
        <begin position="360"/>
        <end position="460"/>
    </location>
</feature>
<keyword evidence="5" id="KW-1185">Reference proteome</keyword>